<gene>
    <name evidence="1" type="ORF">NTJ_10827</name>
</gene>
<dbReference type="EMBL" id="AP028916">
    <property type="protein sequence ID" value="BES98012.1"/>
    <property type="molecule type" value="Genomic_DNA"/>
</dbReference>
<reference evidence="1 2" key="1">
    <citation type="submission" date="2023-09" db="EMBL/GenBank/DDBJ databases">
        <title>Nesidiocoris tenuis whole genome shotgun sequence.</title>
        <authorList>
            <person name="Shibata T."/>
            <person name="Shimoda M."/>
            <person name="Kobayashi T."/>
            <person name="Uehara T."/>
        </authorList>
    </citation>
    <scope>NUCLEOTIDE SEQUENCE [LARGE SCALE GENOMIC DNA]</scope>
    <source>
        <strain evidence="1 2">Japan</strain>
    </source>
</reference>
<name>A0ABN7B312_9HEMI</name>
<sequence length="73" mass="8405">MENSYLRPKTYYDKGMLNTFKTQYLDLHSLSGDGELSTNTGSKVYRTQHLSNGKVENRINDSKLHACRELAQH</sequence>
<dbReference type="Proteomes" id="UP001307889">
    <property type="component" value="Chromosome 8"/>
</dbReference>
<accession>A0ABN7B312</accession>
<protein>
    <submittedName>
        <fullName evidence="1">Uncharacterized protein</fullName>
    </submittedName>
</protein>
<keyword evidence="2" id="KW-1185">Reference proteome</keyword>
<proteinExistence type="predicted"/>
<evidence type="ECO:0000313" key="2">
    <source>
        <dbReference type="Proteomes" id="UP001307889"/>
    </source>
</evidence>
<organism evidence="1 2">
    <name type="scientific">Nesidiocoris tenuis</name>
    <dbReference type="NCBI Taxonomy" id="355587"/>
    <lineage>
        <taxon>Eukaryota</taxon>
        <taxon>Metazoa</taxon>
        <taxon>Ecdysozoa</taxon>
        <taxon>Arthropoda</taxon>
        <taxon>Hexapoda</taxon>
        <taxon>Insecta</taxon>
        <taxon>Pterygota</taxon>
        <taxon>Neoptera</taxon>
        <taxon>Paraneoptera</taxon>
        <taxon>Hemiptera</taxon>
        <taxon>Heteroptera</taxon>
        <taxon>Panheteroptera</taxon>
        <taxon>Cimicomorpha</taxon>
        <taxon>Miridae</taxon>
        <taxon>Dicyphina</taxon>
        <taxon>Nesidiocoris</taxon>
    </lineage>
</organism>
<evidence type="ECO:0000313" key="1">
    <source>
        <dbReference type="EMBL" id="BES98012.1"/>
    </source>
</evidence>